<protein>
    <recommendedName>
        <fullName evidence="4">Acetone carboxylase</fullName>
    </recommendedName>
</protein>
<accession>A0ABN3DKM5</accession>
<evidence type="ECO:0000313" key="3">
    <source>
        <dbReference type="Proteomes" id="UP001500305"/>
    </source>
</evidence>
<organism evidence="2 3">
    <name type="scientific">Kitasatospora cystarginea</name>
    <dbReference type="NCBI Taxonomy" id="58350"/>
    <lineage>
        <taxon>Bacteria</taxon>
        <taxon>Bacillati</taxon>
        <taxon>Actinomycetota</taxon>
        <taxon>Actinomycetes</taxon>
        <taxon>Kitasatosporales</taxon>
        <taxon>Streptomycetaceae</taxon>
        <taxon>Kitasatospora</taxon>
    </lineage>
</organism>
<dbReference type="EMBL" id="BAAATR010000004">
    <property type="protein sequence ID" value="GAA2234817.1"/>
    <property type="molecule type" value="Genomic_DNA"/>
</dbReference>
<sequence length="81" mass="9014">MESPTHPLFGAPDGPEGPPVCSGKGCRKPAEWVLVWNNPKLHTPDRRKTWLACDEHREHLSQFLGVRGFLKEVVPLAGFQG</sequence>
<gene>
    <name evidence="2" type="ORF">GCM10010430_14520</name>
</gene>
<evidence type="ECO:0000256" key="1">
    <source>
        <dbReference type="SAM" id="MobiDB-lite"/>
    </source>
</evidence>
<proteinExistence type="predicted"/>
<reference evidence="2 3" key="1">
    <citation type="journal article" date="2019" name="Int. J. Syst. Evol. Microbiol.">
        <title>The Global Catalogue of Microorganisms (GCM) 10K type strain sequencing project: providing services to taxonomists for standard genome sequencing and annotation.</title>
        <authorList>
            <consortium name="The Broad Institute Genomics Platform"/>
            <consortium name="The Broad Institute Genome Sequencing Center for Infectious Disease"/>
            <person name="Wu L."/>
            <person name="Ma J."/>
        </authorList>
    </citation>
    <scope>NUCLEOTIDE SEQUENCE [LARGE SCALE GENOMIC DNA]</scope>
    <source>
        <strain evidence="2 3">JCM 7356</strain>
    </source>
</reference>
<dbReference type="Proteomes" id="UP001500305">
    <property type="component" value="Unassembled WGS sequence"/>
</dbReference>
<keyword evidence="3" id="KW-1185">Reference proteome</keyword>
<name>A0ABN3DKM5_9ACTN</name>
<evidence type="ECO:0000313" key="2">
    <source>
        <dbReference type="EMBL" id="GAA2234817.1"/>
    </source>
</evidence>
<feature type="region of interest" description="Disordered" evidence="1">
    <location>
        <begin position="1"/>
        <end position="22"/>
    </location>
</feature>
<comment type="caution">
    <text evidence="2">The sequence shown here is derived from an EMBL/GenBank/DDBJ whole genome shotgun (WGS) entry which is preliminary data.</text>
</comment>
<dbReference type="RefSeq" id="WP_344635387.1">
    <property type="nucleotide sequence ID" value="NZ_BAAATR010000004.1"/>
</dbReference>
<evidence type="ECO:0008006" key="4">
    <source>
        <dbReference type="Google" id="ProtNLM"/>
    </source>
</evidence>